<feature type="region of interest" description="Disordered" evidence="1">
    <location>
        <begin position="190"/>
        <end position="292"/>
    </location>
</feature>
<organism evidence="2 3">
    <name type="scientific">Kordiimonas sediminis</name>
    <dbReference type="NCBI Taxonomy" id="1735581"/>
    <lineage>
        <taxon>Bacteria</taxon>
        <taxon>Pseudomonadati</taxon>
        <taxon>Pseudomonadota</taxon>
        <taxon>Alphaproteobacteria</taxon>
        <taxon>Kordiimonadales</taxon>
        <taxon>Kordiimonadaceae</taxon>
        <taxon>Kordiimonas</taxon>
    </lineage>
</organism>
<evidence type="ECO:0008006" key="4">
    <source>
        <dbReference type="Google" id="ProtNLM"/>
    </source>
</evidence>
<keyword evidence="3" id="KW-1185">Reference proteome</keyword>
<feature type="compositionally biased region" description="Acidic residues" evidence="1">
    <location>
        <begin position="214"/>
        <end position="223"/>
    </location>
</feature>
<evidence type="ECO:0000256" key="1">
    <source>
        <dbReference type="SAM" id="MobiDB-lite"/>
    </source>
</evidence>
<feature type="compositionally biased region" description="Polar residues" evidence="1">
    <location>
        <begin position="259"/>
        <end position="271"/>
    </location>
</feature>
<feature type="compositionally biased region" description="Low complexity" evidence="1">
    <location>
        <begin position="203"/>
        <end position="213"/>
    </location>
</feature>
<dbReference type="EMBL" id="BNCI01000002">
    <property type="protein sequence ID" value="GHF22286.1"/>
    <property type="molecule type" value="Genomic_DNA"/>
</dbReference>
<evidence type="ECO:0000313" key="3">
    <source>
        <dbReference type="Proteomes" id="UP000630923"/>
    </source>
</evidence>
<dbReference type="Proteomes" id="UP000630923">
    <property type="component" value="Unassembled WGS sequence"/>
</dbReference>
<protein>
    <recommendedName>
        <fullName evidence="4">RHS repeat protein</fullName>
    </recommendedName>
</protein>
<accession>A0A919E5V1</accession>
<feature type="compositionally biased region" description="Low complexity" evidence="1">
    <location>
        <begin position="247"/>
        <end position="258"/>
    </location>
</feature>
<sequence>MAQVNKPDKSGLILSLRNAKDYKDVNLKTKASIQDIASLRSAPRWVCRLNIANNMLCTKTASLLASYDQEMIKVIVNGINNLVASGTISPNAAAVGKCPDGRWVGLNIPSQNNSHFKEHFKNRCEQNKWFANWSTSSNSNRSNIPGNGINFGSVGLTNDTNSCLSMEIKPQNSIMFDSLMGILRNCMDDSDNQNIDPMGLVSEGGSDSSGSPDSADEESDDEPKELGPSDDATVEEETTTYEDGRTTTRTTWSDGTVTEVTTDSEGNTTVVVTGAPEEDSDNSRSGGYVVDSEGNVTSSYVQISDEDGNMISVTHYDGDGNITSYEDSSGRTSYFDEGQYFKINSDGSWDYRYCYLGDCYTRHRSKELVDKLFKARQNSSFACNELEQTCMSKSCTQAIQTYFGAQEACAGSNNQFCTDYTSASSCCQNSSPGNPLVAMPNPEGPLYCTSASVSPSTSICEKRCGVASPTDTSCVQQCIASATVEVLPYDMIEASCIYMYSEACFDERGPLNHLKNVPDMFLPSPLGNNSGVHTHLLFERIDSP</sequence>
<dbReference type="AlphaFoldDB" id="A0A919E5V1"/>
<reference evidence="2" key="2">
    <citation type="submission" date="2020-09" db="EMBL/GenBank/DDBJ databases">
        <authorList>
            <person name="Sun Q."/>
            <person name="Kim S."/>
        </authorList>
    </citation>
    <scope>NUCLEOTIDE SEQUENCE</scope>
    <source>
        <strain evidence="2">KCTC 42590</strain>
    </source>
</reference>
<gene>
    <name evidence="2" type="ORF">GCM10017044_15520</name>
</gene>
<reference evidence="2" key="1">
    <citation type="journal article" date="2014" name="Int. J. Syst. Evol. Microbiol.">
        <title>Complete genome sequence of Corynebacterium casei LMG S-19264T (=DSM 44701T), isolated from a smear-ripened cheese.</title>
        <authorList>
            <consortium name="US DOE Joint Genome Institute (JGI-PGF)"/>
            <person name="Walter F."/>
            <person name="Albersmeier A."/>
            <person name="Kalinowski J."/>
            <person name="Ruckert C."/>
        </authorList>
    </citation>
    <scope>NUCLEOTIDE SEQUENCE</scope>
    <source>
        <strain evidence="2">KCTC 42590</strain>
    </source>
</reference>
<proteinExistence type="predicted"/>
<comment type="caution">
    <text evidence="2">The sequence shown here is derived from an EMBL/GenBank/DDBJ whole genome shotgun (WGS) entry which is preliminary data.</text>
</comment>
<evidence type="ECO:0000313" key="2">
    <source>
        <dbReference type="EMBL" id="GHF22286.1"/>
    </source>
</evidence>
<name>A0A919E5V1_9PROT</name>